<dbReference type="Proteomes" id="UP000091820">
    <property type="component" value="Unassembled WGS sequence"/>
</dbReference>
<keyword evidence="3" id="KW-1185">Reference proteome</keyword>
<dbReference type="Gene3D" id="3.40.640.10">
    <property type="entry name" value="Type I PLP-dependent aspartate aminotransferase-like (Major domain)"/>
    <property type="match status" value="1"/>
</dbReference>
<dbReference type="InterPro" id="IPR004839">
    <property type="entry name" value="Aminotransferase_I/II_large"/>
</dbReference>
<dbReference type="CDD" id="cd00609">
    <property type="entry name" value="AAT_like"/>
    <property type="match status" value="1"/>
</dbReference>
<evidence type="ECO:0000313" key="3">
    <source>
        <dbReference type="Proteomes" id="UP000091820"/>
    </source>
</evidence>
<accession>A0A1A9WBP6</accession>
<reference evidence="2" key="2">
    <citation type="submission" date="2020-05" db="UniProtKB">
        <authorList>
            <consortium name="EnsemblMetazoa"/>
        </authorList>
    </citation>
    <scope>IDENTIFICATION</scope>
    <source>
        <strain evidence="2">IAEA</strain>
    </source>
</reference>
<dbReference type="STRING" id="37001.A0A1A9WBP6"/>
<dbReference type="EnsemblMetazoa" id="GBRI013645-RA">
    <property type="protein sequence ID" value="GBRI013645-PA"/>
    <property type="gene ID" value="GBRI013645"/>
</dbReference>
<dbReference type="GO" id="GO:0030170">
    <property type="term" value="F:pyridoxal phosphate binding"/>
    <property type="evidence" value="ECO:0007669"/>
    <property type="project" value="InterPro"/>
</dbReference>
<dbReference type="Pfam" id="PF00155">
    <property type="entry name" value="Aminotran_1_2"/>
    <property type="match status" value="1"/>
</dbReference>
<dbReference type="AlphaFoldDB" id="A0A1A9WBP6"/>
<sequence>MTPCRKEHHLKHLFDGKGWDVYNSDVVNLSIGAPGTDLLENCCEIFQKATEHRLKIEKERNCSLLFQYGPTSGNYEARSAIAKYFGEMYKSVVNCEDIFITSGATQGLHMVLSTLIDLNGYVFVDEVTYMIGLDVIRQFHNLKIIPVCLNDDGVDLQQLEHFVKANHFKSKNKEFWALYYTTPTFHNPTGILFSDSVCQNLIKLARKYDFLITCDDVYNILHYNDDDDEPPKRLFAYDDCNDKDYKGHVLSNGSFSKIIGPGIRLGWIEAPPRIKTLLDNSGVASSGGCLNNYTSCIVASLFELNLAQKHICYLYETYKERMLAACEILKANLPKDCNMLEPKGGYFIWIRLPERRNAAEFLEMCIKEEKIVFIAGPRFAVASGQAVNCLRLAIAFHTKERIKDAALRICQALKRFLDK</sequence>
<dbReference type="InterPro" id="IPR015424">
    <property type="entry name" value="PyrdxlP-dep_Trfase"/>
</dbReference>
<reference evidence="3" key="1">
    <citation type="submission" date="2014-03" db="EMBL/GenBank/DDBJ databases">
        <authorList>
            <person name="Aksoy S."/>
            <person name="Warren W."/>
            <person name="Wilson R.K."/>
        </authorList>
    </citation>
    <scope>NUCLEOTIDE SEQUENCE [LARGE SCALE GENOMIC DNA]</scope>
    <source>
        <strain evidence="3">IAEA</strain>
    </source>
</reference>
<dbReference type="InterPro" id="IPR015422">
    <property type="entry name" value="PyrdxlP-dep_Trfase_small"/>
</dbReference>
<protein>
    <recommendedName>
        <fullName evidence="1">Aminotransferase class I/classII large domain-containing protein</fullName>
    </recommendedName>
</protein>
<evidence type="ECO:0000313" key="2">
    <source>
        <dbReference type="EnsemblMetazoa" id="GBRI013645-PA"/>
    </source>
</evidence>
<feature type="domain" description="Aminotransferase class I/classII large" evidence="1">
    <location>
        <begin position="25"/>
        <end position="409"/>
    </location>
</feature>
<name>A0A1A9WBP6_9MUSC</name>
<evidence type="ECO:0000259" key="1">
    <source>
        <dbReference type="Pfam" id="PF00155"/>
    </source>
</evidence>
<dbReference type="GO" id="GO:0047536">
    <property type="term" value="F:2-aminoadipate transaminase activity"/>
    <property type="evidence" value="ECO:0007669"/>
    <property type="project" value="TreeGrafter"/>
</dbReference>
<dbReference type="PANTHER" id="PTHR42858">
    <property type="entry name" value="AMINOTRANSFERASE"/>
    <property type="match status" value="1"/>
</dbReference>
<proteinExistence type="predicted"/>
<dbReference type="VEuPathDB" id="VectorBase:GBRI013645"/>
<dbReference type="FunFam" id="3.40.640.10:FF:000080">
    <property type="entry name" value="Aminotransferase, putative"/>
    <property type="match status" value="1"/>
</dbReference>
<dbReference type="PANTHER" id="PTHR42858:SF1">
    <property type="entry name" value="LD15494P"/>
    <property type="match status" value="1"/>
</dbReference>
<dbReference type="InterPro" id="IPR015421">
    <property type="entry name" value="PyrdxlP-dep_Trfase_major"/>
</dbReference>
<dbReference type="SUPFAM" id="SSF53383">
    <property type="entry name" value="PLP-dependent transferases"/>
    <property type="match status" value="1"/>
</dbReference>
<organism evidence="2 3">
    <name type="scientific">Glossina brevipalpis</name>
    <dbReference type="NCBI Taxonomy" id="37001"/>
    <lineage>
        <taxon>Eukaryota</taxon>
        <taxon>Metazoa</taxon>
        <taxon>Ecdysozoa</taxon>
        <taxon>Arthropoda</taxon>
        <taxon>Hexapoda</taxon>
        <taxon>Insecta</taxon>
        <taxon>Pterygota</taxon>
        <taxon>Neoptera</taxon>
        <taxon>Endopterygota</taxon>
        <taxon>Diptera</taxon>
        <taxon>Brachycera</taxon>
        <taxon>Muscomorpha</taxon>
        <taxon>Hippoboscoidea</taxon>
        <taxon>Glossinidae</taxon>
        <taxon>Glossina</taxon>
    </lineage>
</organism>
<dbReference type="Gene3D" id="3.90.1150.10">
    <property type="entry name" value="Aspartate Aminotransferase, domain 1"/>
    <property type="match status" value="1"/>
</dbReference>